<feature type="compositionally biased region" description="Low complexity" evidence="1">
    <location>
        <begin position="54"/>
        <end position="70"/>
    </location>
</feature>
<dbReference type="Pfam" id="PF13911">
    <property type="entry name" value="AhpC-TSA_2"/>
    <property type="match status" value="1"/>
</dbReference>
<gene>
    <name evidence="2" type="ORF">PMIN01_01726</name>
</gene>
<feature type="region of interest" description="Disordered" evidence="1">
    <location>
        <begin position="110"/>
        <end position="133"/>
    </location>
</feature>
<dbReference type="EMBL" id="WJXW01000002">
    <property type="protein sequence ID" value="KAF9739092.1"/>
    <property type="molecule type" value="Genomic_DNA"/>
</dbReference>
<dbReference type="SUPFAM" id="SSF52833">
    <property type="entry name" value="Thioredoxin-like"/>
    <property type="match status" value="1"/>
</dbReference>
<dbReference type="PANTHER" id="PTHR28630">
    <property type="match status" value="1"/>
</dbReference>
<evidence type="ECO:0000313" key="3">
    <source>
        <dbReference type="Proteomes" id="UP000756921"/>
    </source>
</evidence>
<dbReference type="AlphaFoldDB" id="A0A9P6GNT4"/>
<dbReference type="PANTHER" id="PTHR28630:SF3">
    <property type="entry name" value="PEROXIREDOXIN-LIKE 2C"/>
    <property type="match status" value="1"/>
</dbReference>
<sequence length="400" mass="43357">MDSMAALTDPTLATGGAEVATLETAPERARATDALSSGKPPAPPSSQSGLSLNPALAPSSTATATTTATARAHERNTSLSLNPELSPTHDAKPRNSTDATLSLGATQAASLTPADAPATPPFSPSSTTPVLENPELDFEGTVQVNNDIPSEKDMKRVDDLLVLDSSGESRPFKDLCKGEGVAPRQLVIFIRHFFCGNCQEYLRELSASITPESLLALPEPSFITVVGCGRPELIEMYAQTTQCPFPIYADPTRKLYDLLSMTRTWDMGKKPEYIQSNMLFTSVQSIVQSLKTGSKALKGGDFKQVGGEFLFEDGKCVWAHRMKHTRDHTEVSVVRELLGLKGEKIPLRKRWSHSVKTVKGQRSDRSSSWGRVRSKSKGAREKDRSKTPDTVEEESKPVAA</sequence>
<proteinExistence type="predicted"/>
<reference evidence="2" key="1">
    <citation type="journal article" date="2020" name="Mol. Plant Microbe Interact.">
        <title>Genome Sequence of the Biocontrol Agent Coniothyrium minitans strain Conio (IMI 134523).</title>
        <authorList>
            <person name="Patel D."/>
            <person name="Shittu T.A."/>
            <person name="Baroncelli R."/>
            <person name="Muthumeenakshi S."/>
            <person name="Osborne T.H."/>
            <person name="Janganan T.K."/>
            <person name="Sreenivasaprasad S."/>
        </authorList>
    </citation>
    <scope>NUCLEOTIDE SEQUENCE</scope>
    <source>
        <strain evidence="2">Conio</strain>
    </source>
</reference>
<accession>A0A9P6GNT4</accession>
<dbReference type="InterPro" id="IPR036249">
    <property type="entry name" value="Thioredoxin-like_sf"/>
</dbReference>
<dbReference type="OrthoDB" id="40334at2759"/>
<dbReference type="FunFam" id="3.40.30.10:FF:000404">
    <property type="entry name" value="WGS project CABT00000000 data, contig 2.14"/>
    <property type="match status" value="1"/>
</dbReference>
<name>A0A9P6GNT4_9PLEO</name>
<feature type="compositionally biased region" description="Basic and acidic residues" evidence="1">
    <location>
        <begin position="378"/>
        <end position="400"/>
    </location>
</feature>
<protein>
    <submittedName>
        <fullName evidence="2">Uncharacterized protein</fullName>
    </submittedName>
</protein>
<dbReference type="Proteomes" id="UP000756921">
    <property type="component" value="Unassembled WGS sequence"/>
</dbReference>
<keyword evidence="3" id="KW-1185">Reference proteome</keyword>
<dbReference type="InterPro" id="IPR032801">
    <property type="entry name" value="PXL2A/B/C"/>
</dbReference>
<evidence type="ECO:0000256" key="1">
    <source>
        <dbReference type="SAM" id="MobiDB-lite"/>
    </source>
</evidence>
<feature type="region of interest" description="Disordered" evidence="1">
    <location>
        <begin position="1"/>
        <end position="98"/>
    </location>
</feature>
<comment type="caution">
    <text evidence="2">The sequence shown here is derived from an EMBL/GenBank/DDBJ whole genome shotgun (WGS) entry which is preliminary data.</text>
</comment>
<organism evidence="2 3">
    <name type="scientific">Paraphaeosphaeria minitans</name>
    <dbReference type="NCBI Taxonomy" id="565426"/>
    <lineage>
        <taxon>Eukaryota</taxon>
        <taxon>Fungi</taxon>
        <taxon>Dikarya</taxon>
        <taxon>Ascomycota</taxon>
        <taxon>Pezizomycotina</taxon>
        <taxon>Dothideomycetes</taxon>
        <taxon>Pleosporomycetidae</taxon>
        <taxon>Pleosporales</taxon>
        <taxon>Massarineae</taxon>
        <taxon>Didymosphaeriaceae</taxon>
        <taxon>Paraphaeosphaeria</taxon>
    </lineage>
</organism>
<dbReference type="CDD" id="cd02970">
    <property type="entry name" value="PRX_like2"/>
    <property type="match status" value="1"/>
</dbReference>
<feature type="region of interest" description="Disordered" evidence="1">
    <location>
        <begin position="352"/>
        <end position="400"/>
    </location>
</feature>
<evidence type="ECO:0000313" key="2">
    <source>
        <dbReference type="EMBL" id="KAF9739092.1"/>
    </source>
</evidence>